<gene>
    <name evidence="2" type="ORF">L227DRAFT_612673</name>
</gene>
<organism evidence="2 3">
    <name type="scientific">Lentinus tigrinus ALCF2SS1-6</name>
    <dbReference type="NCBI Taxonomy" id="1328759"/>
    <lineage>
        <taxon>Eukaryota</taxon>
        <taxon>Fungi</taxon>
        <taxon>Dikarya</taxon>
        <taxon>Basidiomycota</taxon>
        <taxon>Agaricomycotina</taxon>
        <taxon>Agaricomycetes</taxon>
        <taxon>Polyporales</taxon>
        <taxon>Polyporaceae</taxon>
        <taxon>Lentinus</taxon>
    </lineage>
</organism>
<keyword evidence="1" id="KW-1133">Transmembrane helix</keyword>
<evidence type="ECO:0000313" key="3">
    <source>
        <dbReference type="Proteomes" id="UP000313359"/>
    </source>
</evidence>
<evidence type="ECO:0000313" key="2">
    <source>
        <dbReference type="EMBL" id="RPD58556.1"/>
    </source>
</evidence>
<keyword evidence="1" id="KW-0472">Membrane</keyword>
<dbReference type="EMBL" id="ML122274">
    <property type="protein sequence ID" value="RPD58556.1"/>
    <property type="molecule type" value="Genomic_DNA"/>
</dbReference>
<dbReference type="AlphaFoldDB" id="A0A5C2SB79"/>
<feature type="transmembrane region" description="Helical" evidence="1">
    <location>
        <begin position="232"/>
        <end position="256"/>
    </location>
</feature>
<feature type="transmembrane region" description="Helical" evidence="1">
    <location>
        <begin position="150"/>
        <end position="173"/>
    </location>
</feature>
<feature type="transmembrane region" description="Helical" evidence="1">
    <location>
        <begin position="185"/>
        <end position="205"/>
    </location>
</feature>
<keyword evidence="1" id="KW-0812">Transmembrane</keyword>
<evidence type="ECO:0000256" key="1">
    <source>
        <dbReference type="SAM" id="Phobius"/>
    </source>
</evidence>
<sequence>MSMSPMSAASSSQLAVARSTVIVSLTGFFLESLLCGALLVVFGTGVWTLLWKTWPYGRSRRDLTLFAASAAMFIIVIAHIGIDGHILVASGILRGADLTSLSHNISALNAPSQLGYLKFTIYVLQTLIADGFMIYRAFMVWTGSWRAISLPLFLYTSSFALGVAIIILDTLPVSLAKLHICQRTYFSMTLLTNVLATVLVMKPLLVSRRGVREYRPKGSQLRTVRWRVMESILQSAAVFTISSLCFTVTTFVSPLGVSFSHYFFPPVVALIFTLTVWRICLASGDPPVPPLHLPLEVNPNAPCHSPYGPGAHARSQSCPSLRTTDREAEYDLEEQSCCSHSGRTTVQPIAIQVSVSTTKTFDGELERASLIWLDRESAKVDPIHDVMTLADTAAELPTVILIPPETGA</sequence>
<feature type="transmembrane region" description="Helical" evidence="1">
    <location>
        <begin position="119"/>
        <end position="138"/>
    </location>
</feature>
<reference evidence="2" key="1">
    <citation type="journal article" date="2018" name="Genome Biol. Evol.">
        <title>Genomics and development of Lentinus tigrinus, a white-rot wood-decaying mushroom with dimorphic fruiting bodies.</title>
        <authorList>
            <person name="Wu B."/>
            <person name="Xu Z."/>
            <person name="Knudson A."/>
            <person name="Carlson A."/>
            <person name="Chen N."/>
            <person name="Kovaka S."/>
            <person name="LaButti K."/>
            <person name="Lipzen A."/>
            <person name="Pennachio C."/>
            <person name="Riley R."/>
            <person name="Schakwitz W."/>
            <person name="Umezawa K."/>
            <person name="Ohm R.A."/>
            <person name="Grigoriev I.V."/>
            <person name="Nagy L.G."/>
            <person name="Gibbons J."/>
            <person name="Hibbett D."/>
        </authorList>
    </citation>
    <scope>NUCLEOTIDE SEQUENCE [LARGE SCALE GENOMIC DNA]</scope>
    <source>
        <strain evidence="2">ALCF2SS1-6</strain>
    </source>
</reference>
<accession>A0A5C2SB79</accession>
<name>A0A5C2SB79_9APHY</name>
<dbReference type="OrthoDB" id="2756618at2759"/>
<protein>
    <submittedName>
        <fullName evidence="2">Uncharacterized protein</fullName>
    </submittedName>
</protein>
<feature type="transmembrane region" description="Helical" evidence="1">
    <location>
        <begin position="29"/>
        <end position="51"/>
    </location>
</feature>
<feature type="transmembrane region" description="Helical" evidence="1">
    <location>
        <begin position="63"/>
        <end position="82"/>
    </location>
</feature>
<proteinExistence type="predicted"/>
<dbReference type="STRING" id="1328759.A0A5C2SB79"/>
<keyword evidence="3" id="KW-1185">Reference proteome</keyword>
<dbReference type="Proteomes" id="UP000313359">
    <property type="component" value="Unassembled WGS sequence"/>
</dbReference>
<feature type="transmembrane region" description="Helical" evidence="1">
    <location>
        <begin position="262"/>
        <end position="281"/>
    </location>
</feature>